<name>A0AAC9NJN2_VIRHA</name>
<organism evidence="1 2">
    <name type="scientific">Virgibacillus halodenitrificans</name>
    <name type="common">Bacillus halodenitrificans</name>
    <dbReference type="NCBI Taxonomy" id="1482"/>
    <lineage>
        <taxon>Bacteria</taxon>
        <taxon>Bacillati</taxon>
        <taxon>Bacillota</taxon>
        <taxon>Bacilli</taxon>
        <taxon>Bacillales</taxon>
        <taxon>Bacillaceae</taxon>
        <taxon>Virgibacillus</taxon>
    </lineage>
</organism>
<dbReference type="Pfam" id="PF06042">
    <property type="entry name" value="NTP_transf_6"/>
    <property type="match status" value="1"/>
</dbReference>
<evidence type="ECO:0008006" key="3">
    <source>
        <dbReference type="Google" id="ProtNLM"/>
    </source>
</evidence>
<dbReference type="InterPro" id="IPR009267">
    <property type="entry name" value="NTP_transf_6"/>
</dbReference>
<dbReference type="KEGG" id="vhl:BME96_05300"/>
<reference evidence="1 2" key="1">
    <citation type="submission" date="2016-11" db="EMBL/GenBank/DDBJ databases">
        <title>Complete genome sequencing of Virgibacillus halodenitrificans PDB-F2.</title>
        <authorList>
            <person name="Sun Z."/>
            <person name="Zhou Y."/>
            <person name="Li H."/>
        </authorList>
    </citation>
    <scope>NUCLEOTIDE SEQUENCE [LARGE SCALE GENOMIC DNA]</scope>
    <source>
        <strain evidence="1 2">PDB-F2</strain>
    </source>
</reference>
<dbReference type="AlphaFoldDB" id="A0AAC9NJN2"/>
<protein>
    <recommendedName>
        <fullName evidence="3">Nucleotidyltransferase family protein</fullName>
    </recommendedName>
</protein>
<dbReference type="PANTHER" id="PTHR39166:SF1">
    <property type="entry name" value="BLL1166 PROTEIN"/>
    <property type="match status" value="1"/>
</dbReference>
<dbReference type="PANTHER" id="PTHR39166">
    <property type="entry name" value="BLL1166 PROTEIN"/>
    <property type="match status" value="1"/>
</dbReference>
<dbReference type="Proteomes" id="UP000182945">
    <property type="component" value="Chromosome"/>
</dbReference>
<dbReference type="GeneID" id="71513802"/>
<dbReference type="EMBL" id="CP017962">
    <property type="protein sequence ID" value="APC47617.1"/>
    <property type="molecule type" value="Genomic_DNA"/>
</dbReference>
<proteinExistence type="predicted"/>
<evidence type="ECO:0000313" key="1">
    <source>
        <dbReference type="EMBL" id="APC47617.1"/>
    </source>
</evidence>
<dbReference type="RefSeq" id="WP_071648511.1">
    <property type="nucleotide sequence ID" value="NZ_CP017962.1"/>
</dbReference>
<sequence length="189" mass="22008">MLKSKEDIVHLLNSDREVMEILQVVKTLNLPDWWVCAGYIRAKIWDALSGYDEPTRTADVDVIYFNPNQLDEQIEKQLEEKLISLMPHIPWSVKNEARMHVVNQIPAYTSAEEAISKFPETVTALGLKLDQENKMILTAPWGITDVLEMEVNPTPYFLETKERMAIYEKRIKEKDWTSIWSKVTVSDQR</sequence>
<accession>A0AAC9NJN2</accession>
<gene>
    <name evidence="1" type="ORF">BME96_05300</name>
</gene>
<evidence type="ECO:0000313" key="2">
    <source>
        <dbReference type="Proteomes" id="UP000182945"/>
    </source>
</evidence>